<dbReference type="InterPro" id="IPR038408">
    <property type="entry name" value="GNK2_sf"/>
</dbReference>
<keyword evidence="18" id="KW-1185">Reference proteome</keyword>
<evidence type="ECO:0000256" key="12">
    <source>
        <dbReference type="ARBA" id="ARBA00024184"/>
    </source>
</evidence>
<dbReference type="AlphaFoldDB" id="D7U362"/>
<evidence type="ECO:0000256" key="2">
    <source>
        <dbReference type="ARBA" id="ARBA00022448"/>
    </source>
</evidence>
<sequence length="312" mass="33730">MARRRQVGRKTEIEREKKHSTKMGLPPKPLSLLSLSLTFLTILGFFPSAKPSTDFTNLVYKGCADQKFQDPSGVYSKTLKPLFDSLVSQSSTKNFSTATSGEGQSSITGLYQCRGDLSNSQCYTCVGKLPDLCTKLCGKAIAARVQLSGCYMRYEVAGFKQVTATELLYKVCGSTQASQSGFEEKRDTTFGMMEKGVEGGDGFYTGTYESVYVLGQCEGDMGGSDCGDCVNTAVERVKTECGDSISGQIYLHKCYISYSYYPTGVPSQSSAESGQSTEKTVALVVGGVAALGFGIACLMFVRTAFKKHHSNY</sequence>
<accession>D7U362</accession>
<dbReference type="PROSITE" id="PS51473">
    <property type="entry name" value="GNK2"/>
    <property type="match status" value="2"/>
</dbReference>
<dbReference type="STRING" id="29760.D7U362"/>
<dbReference type="EMBL" id="FN596502">
    <property type="protein sequence ID" value="CBI37179.3"/>
    <property type="molecule type" value="Genomic_DNA"/>
</dbReference>
<evidence type="ECO:0000256" key="5">
    <source>
        <dbReference type="ARBA" id="ARBA00022692"/>
    </source>
</evidence>
<keyword evidence="11" id="KW-1015">Disulfide bond</keyword>
<dbReference type="PANTHER" id="PTHR32080:SF36">
    <property type="entry name" value="PLASMODESMATA-LOCATED PROTEIN 1"/>
    <property type="match status" value="1"/>
</dbReference>
<dbReference type="InParanoid" id="D7U362"/>
<dbReference type="GO" id="GO:0009506">
    <property type="term" value="C:plasmodesma"/>
    <property type="evidence" value="ECO:0000318"/>
    <property type="project" value="GO_Central"/>
</dbReference>
<evidence type="ECO:0000256" key="14">
    <source>
        <dbReference type="SAM" id="MobiDB-lite"/>
    </source>
</evidence>
<evidence type="ECO:0000313" key="17">
    <source>
        <dbReference type="EMBL" id="CBI37179.3"/>
    </source>
</evidence>
<protein>
    <recommendedName>
        <fullName evidence="16">Gnk2-homologous domain-containing protein</fullName>
    </recommendedName>
</protein>
<evidence type="ECO:0000256" key="11">
    <source>
        <dbReference type="ARBA" id="ARBA00023157"/>
    </source>
</evidence>
<evidence type="ECO:0000256" key="13">
    <source>
        <dbReference type="ARBA" id="ARBA00038393"/>
    </source>
</evidence>
<keyword evidence="2" id="KW-0813">Transport</keyword>
<dbReference type="GO" id="GO:0005886">
    <property type="term" value="C:plasma membrane"/>
    <property type="evidence" value="ECO:0007669"/>
    <property type="project" value="UniProtKB-SubCell"/>
</dbReference>
<name>D7U362_VITVI</name>
<gene>
    <name evidence="17" type="ordered locus">VIT_07s0005g04220</name>
</gene>
<feature type="region of interest" description="Disordered" evidence="14">
    <location>
        <begin position="1"/>
        <end position="25"/>
    </location>
</feature>
<dbReference type="FunFam" id="3.30.430.20:FF:000008">
    <property type="entry name" value="cysteine-rich repeat secretory protein 3"/>
    <property type="match status" value="1"/>
</dbReference>
<evidence type="ECO:0000256" key="8">
    <source>
        <dbReference type="ARBA" id="ARBA00022949"/>
    </source>
</evidence>
<evidence type="ECO:0000256" key="6">
    <source>
        <dbReference type="ARBA" id="ARBA00022729"/>
    </source>
</evidence>
<dbReference type="GO" id="GO:0010497">
    <property type="term" value="P:plasmodesmata-mediated intercellular transport"/>
    <property type="evidence" value="ECO:0000318"/>
    <property type="project" value="GO_Central"/>
</dbReference>
<comment type="subcellular location">
    <subcellularLocation>
        <location evidence="12">Cell junction</location>
        <location evidence="12">Plasmodesma</location>
    </subcellularLocation>
    <subcellularLocation>
        <location evidence="1">Cell membrane</location>
        <topology evidence="1">Single-pass type I membrane protein</topology>
    </subcellularLocation>
</comment>
<dbReference type="Pfam" id="PF01657">
    <property type="entry name" value="Stress-antifung"/>
    <property type="match status" value="2"/>
</dbReference>
<keyword evidence="3" id="KW-1003">Cell membrane</keyword>
<feature type="domain" description="Gnk2-homologous" evidence="16">
    <location>
        <begin position="164"/>
        <end position="263"/>
    </location>
</feature>
<dbReference type="ExpressionAtlas" id="D7U362">
    <property type="expression patterns" value="baseline and differential"/>
</dbReference>
<dbReference type="FunFam" id="3.30.430.20:FF:000001">
    <property type="entry name" value="cysteine-rich repeat secretory protein 3"/>
    <property type="match status" value="1"/>
</dbReference>
<comment type="similarity">
    <text evidence="13">Belongs to the cysteine-rich repeat secretory protein family. Plasmodesmata-located proteins (PDLD) subfamily.</text>
</comment>
<keyword evidence="7" id="KW-0677">Repeat</keyword>
<dbReference type="eggNOG" id="ENOG502QWKZ">
    <property type="taxonomic scope" value="Eukaryota"/>
</dbReference>
<reference evidence="18" key="1">
    <citation type="journal article" date="2007" name="Nature">
        <title>The grapevine genome sequence suggests ancestral hexaploidization in major angiosperm phyla.</title>
        <authorList>
            <consortium name="The French-Italian Public Consortium for Grapevine Genome Characterization."/>
            <person name="Jaillon O."/>
            <person name="Aury J.-M."/>
            <person name="Noel B."/>
            <person name="Policriti A."/>
            <person name="Clepet C."/>
            <person name="Casagrande A."/>
            <person name="Choisne N."/>
            <person name="Aubourg S."/>
            <person name="Vitulo N."/>
            <person name="Jubin C."/>
            <person name="Vezzi A."/>
            <person name="Legeai F."/>
            <person name="Hugueney P."/>
            <person name="Dasilva C."/>
            <person name="Horner D."/>
            <person name="Mica E."/>
            <person name="Jublot D."/>
            <person name="Poulain J."/>
            <person name="Bruyere C."/>
            <person name="Billault A."/>
            <person name="Segurens B."/>
            <person name="Gouyvenoux M."/>
            <person name="Ugarte E."/>
            <person name="Cattonaro F."/>
            <person name="Anthouard V."/>
            <person name="Vico V."/>
            <person name="Del Fabbro C."/>
            <person name="Alaux M."/>
            <person name="Di Gaspero G."/>
            <person name="Dumas V."/>
            <person name="Felice N."/>
            <person name="Paillard S."/>
            <person name="Juman I."/>
            <person name="Moroldo M."/>
            <person name="Scalabrin S."/>
            <person name="Canaguier A."/>
            <person name="Le Clainche I."/>
            <person name="Malacrida G."/>
            <person name="Durand E."/>
            <person name="Pesole G."/>
            <person name="Laucou V."/>
            <person name="Chatelet P."/>
            <person name="Merdinoglu D."/>
            <person name="Delledonne M."/>
            <person name="Pezzotti M."/>
            <person name="Lecharny A."/>
            <person name="Scarpelli C."/>
            <person name="Artiguenave F."/>
            <person name="Pe M.E."/>
            <person name="Valle G."/>
            <person name="Morgante M."/>
            <person name="Caboche M."/>
            <person name="Adam-Blondon A.-F."/>
            <person name="Weissenbach J."/>
            <person name="Quetier F."/>
            <person name="Wincker P."/>
        </authorList>
    </citation>
    <scope>NUCLEOTIDE SEQUENCE [LARGE SCALE GENOMIC DNA]</scope>
    <source>
        <strain evidence="18">cv. Pinot noir / PN40024</strain>
    </source>
</reference>
<evidence type="ECO:0000256" key="9">
    <source>
        <dbReference type="ARBA" id="ARBA00022989"/>
    </source>
</evidence>
<dbReference type="PANTHER" id="PTHR32080">
    <property type="entry name" value="ANTIFUNGAL PROTEIN GINKBILOBIN-2-LIKE"/>
    <property type="match status" value="1"/>
</dbReference>
<dbReference type="Gene3D" id="3.30.430.20">
    <property type="entry name" value="Gnk2 domain, C-X8-C-X2-C motif"/>
    <property type="match status" value="2"/>
</dbReference>
<proteinExistence type="inferred from homology"/>
<keyword evidence="5 15" id="KW-0812">Transmembrane</keyword>
<feature type="transmembrane region" description="Helical" evidence="15">
    <location>
        <begin position="281"/>
        <end position="301"/>
    </location>
</feature>
<keyword evidence="6" id="KW-0732">Signal</keyword>
<dbReference type="InterPro" id="IPR002902">
    <property type="entry name" value="GNK2"/>
</dbReference>
<dbReference type="HOGENOM" id="CLU_000288_33_1_1"/>
<keyword evidence="10 15" id="KW-0472">Membrane</keyword>
<keyword evidence="4" id="KW-0945">Host-virus interaction</keyword>
<dbReference type="GO" id="GO:0046739">
    <property type="term" value="P:transport of virus in multicellular host"/>
    <property type="evidence" value="ECO:0000318"/>
    <property type="project" value="GO_Central"/>
</dbReference>
<evidence type="ECO:0000256" key="15">
    <source>
        <dbReference type="SAM" id="Phobius"/>
    </source>
</evidence>
<evidence type="ECO:0000256" key="10">
    <source>
        <dbReference type="ARBA" id="ARBA00023136"/>
    </source>
</evidence>
<dbReference type="OMA" id="IFKGCAN"/>
<feature type="domain" description="Gnk2-homologous" evidence="16">
    <location>
        <begin position="56"/>
        <end position="159"/>
    </location>
</feature>
<evidence type="ECO:0000256" key="3">
    <source>
        <dbReference type="ARBA" id="ARBA00022475"/>
    </source>
</evidence>
<keyword evidence="8" id="KW-0965">Cell junction</keyword>
<evidence type="ECO:0000256" key="4">
    <source>
        <dbReference type="ARBA" id="ARBA00022581"/>
    </source>
</evidence>
<evidence type="ECO:0000313" key="18">
    <source>
        <dbReference type="Proteomes" id="UP000009183"/>
    </source>
</evidence>
<evidence type="ECO:0000256" key="7">
    <source>
        <dbReference type="ARBA" id="ARBA00022737"/>
    </source>
</evidence>
<evidence type="ECO:0000256" key="1">
    <source>
        <dbReference type="ARBA" id="ARBA00004251"/>
    </source>
</evidence>
<evidence type="ECO:0000259" key="16">
    <source>
        <dbReference type="PROSITE" id="PS51473"/>
    </source>
</evidence>
<organism evidence="17 18">
    <name type="scientific">Vitis vinifera</name>
    <name type="common">Grape</name>
    <dbReference type="NCBI Taxonomy" id="29760"/>
    <lineage>
        <taxon>Eukaryota</taxon>
        <taxon>Viridiplantae</taxon>
        <taxon>Streptophyta</taxon>
        <taxon>Embryophyta</taxon>
        <taxon>Tracheophyta</taxon>
        <taxon>Spermatophyta</taxon>
        <taxon>Magnoliopsida</taxon>
        <taxon>eudicotyledons</taxon>
        <taxon>Gunneridae</taxon>
        <taxon>Pentapetalae</taxon>
        <taxon>rosids</taxon>
        <taxon>Vitales</taxon>
        <taxon>Vitaceae</taxon>
        <taxon>Viteae</taxon>
        <taxon>Vitis</taxon>
    </lineage>
</organism>
<dbReference type="PaxDb" id="29760-VIT_07s0005g04220.t01"/>
<dbReference type="InterPro" id="IPR051378">
    <property type="entry name" value="Cell2Cell_Antifungal"/>
</dbReference>
<dbReference type="Proteomes" id="UP000009183">
    <property type="component" value="Chromosome 7"/>
</dbReference>
<dbReference type="CDD" id="cd23509">
    <property type="entry name" value="Gnk2-like"/>
    <property type="match status" value="2"/>
</dbReference>
<keyword evidence="9 15" id="KW-1133">Transmembrane helix</keyword>